<gene>
    <name evidence="2" type="ORF">ACFFIA_27345</name>
</gene>
<evidence type="ECO:0000259" key="1">
    <source>
        <dbReference type="PROSITE" id="PS50943"/>
    </source>
</evidence>
<feature type="domain" description="HTH cro/C1-type" evidence="1">
    <location>
        <begin position="47"/>
        <end position="81"/>
    </location>
</feature>
<name>A0ABV6M9G6_9ACTN</name>
<dbReference type="PROSITE" id="PS50943">
    <property type="entry name" value="HTH_CROC1"/>
    <property type="match status" value="1"/>
</dbReference>
<sequence>MLEESAAQSPIAQRLDHLFKTVRGPDGREHTYEEVAVALRAKGVRASHTYVWQLRNGQSDNPGIKVLHGLADFFGVPTNYFTDRTTAKDVDRQLQLIAVMRDHGVRRLALRAFGLSSDTLAAITQLIAQARKLEGLPDDDSHR</sequence>
<comment type="caution">
    <text evidence="2">The sequence shown here is derived from an EMBL/GenBank/DDBJ whole genome shotgun (WGS) entry which is preliminary data.</text>
</comment>
<evidence type="ECO:0000313" key="3">
    <source>
        <dbReference type="Proteomes" id="UP001589867"/>
    </source>
</evidence>
<dbReference type="Proteomes" id="UP001589867">
    <property type="component" value="Unassembled WGS sequence"/>
</dbReference>
<reference evidence="2 3" key="1">
    <citation type="submission" date="2024-09" db="EMBL/GenBank/DDBJ databases">
        <authorList>
            <person name="Sun Q."/>
            <person name="Mori K."/>
        </authorList>
    </citation>
    <scope>NUCLEOTIDE SEQUENCE [LARGE SCALE GENOMIC DNA]</scope>
    <source>
        <strain evidence="2 3">TBRC 3947</strain>
    </source>
</reference>
<organism evidence="2 3">
    <name type="scientific">Phytohabitans kaempferiae</name>
    <dbReference type="NCBI Taxonomy" id="1620943"/>
    <lineage>
        <taxon>Bacteria</taxon>
        <taxon>Bacillati</taxon>
        <taxon>Actinomycetota</taxon>
        <taxon>Actinomycetes</taxon>
        <taxon>Micromonosporales</taxon>
        <taxon>Micromonosporaceae</taxon>
    </lineage>
</organism>
<dbReference type="InterPro" id="IPR001387">
    <property type="entry name" value="Cro/C1-type_HTH"/>
</dbReference>
<dbReference type="Gene3D" id="1.10.260.40">
    <property type="entry name" value="lambda repressor-like DNA-binding domains"/>
    <property type="match status" value="1"/>
</dbReference>
<dbReference type="RefSeq" id="WP_377255670.1">
    <property type="nucleotide sequence ID" value="NZ_JBHLUH010000059.1"/>
</dbReference>
<dbReference type="InterPro" id="IPR010982">
    <property type="entry name" value="Lambda_DNA-bd_dom_sf"/>
</dbReference>
<dbReference type="EMBL" id="JBHLUH010000059">
    <property type="protein sequence ID" value="MFC0531365.1"/>
    <property type="molecule type" value="Genomic_DNA"/>
</dbReference>
<accession>A0ABV6M9G6</accession>
<proteinExistence type="predicted"/>
<keyword evidence="3" id="KW-1185">Reference proteome</keyword>
<protein>
    <submittedName>
        <fullName evidence="2">XRE family transcriptional regulator</fullName>
    </submittedName>
</protein>
<evidence type="ECO:0000313" key="2">
    <source>
        <dbReference type="EMBL" id="MFC0531365.1"/>
    </source>
</evidence>